<comment type="caution">
    <text evidence="3">The sequence shown here is derived from an EMBL/GenBank/DDBJ whole genome shotgun (WGS) entry which is preliminary data.</text>
</comment>
<name>A0AAD6T8P4_9AGAR</name>
<dbReference type="Gene3D" id="1.20.120.1530">
    <property type="match status" value="1"/>
</dbReference>
<dbReference type="Proteomes" id="UP001218188">
    <property type="component" value="Unassembled WGS sequence"/>
</dbReference>
<feature type="compositionally biased region" description="Low complexity" evidence="1">
    <location>
        <begin position="208"/>
        <end position="239"/>
    </location>
</feature>
<feature type="domain" description="HAMP" evidence="2">
    <location>
        <begin position="331"/>
        <end position="384"/>
    </location>
</feature>
<feature type="region of interest" description="Disordered" evidence="1">
    <location>
        <begin position="139"/>
        <end position="240"/>
    </location>
</feature>
<dbReference type="EMBL" id="JARJCM010000021">
    <property type="protein sequence ID" value="KAJ7040480.1"/>
    <property type="molecule type" value="Genomic_DNA"/>
</dbReference>
<dbReference type="PROSITE" id="PS50885">
    <property type="entry name" value="HAMP"/>
    <property type="match status" value="1"/>
</dbReference>
<organism evidence="3 4">
    <name type="scientific">Mycena alexandri</name>
    <dbReference type="NCBI Taxonomy" id="1745969"/>
    <lineage>
        <taxon>Eukaryota</taxon>
        <taxon>Fungi</taxon>
        <taxon>Dikarya</taxon>
        <taxon>Basidiomycota</taxon>
        <taxon>Agaricomycotina</taxon>
        <taxon>Agaricomycetes</taxon>
        <taxon>Agaricomycetidae</taxon>
        <taxon>Agaricales</taxon>
        <taxon>Marasmiineae</taxon>
        <taxon>Mycenaceae</taxon>
        <taxon>Mycena</taxon>
    </lineage>
</organism>
<dbReference type="GO" id="GO:0007165">
    <property type="term" value="P:signal transduction"/>
    <property type="evidence" value="ECO:0007669"/>
    <property type="project" value="InterPro"/>
</dbReference>
<feature type="compositionally biased region" description="Polar residues" evidence="1">
    <location>
        <begin position="167"/>
        <end position="192"/>
    </location>
</feature>
<sequence>MTSSAINQRLPRLQVPAADPAAADADAPCLRLDTPTTMGTLVAPPLPLSDSSEGLLTGALNGARDMEAATSFKDHLLAVLSLHDAPRAAAAPIPRYSGPSDWQTDAILRKVEALLRASDYQAASSTSSVVAPLTTPTPKATVAVNGKRPPTPTPVLAGLPPVPHNLAPSNLQYSSQPNVNGSTTNGRSSPDSEASYITALEDDVDAESNTTTTTTSPSASPSLSSSASPSTSTHAGPAACPTCGHQPNRYVNHTGTSPLRPYPYAYPSYARTNPNGTDADFSDGGGSRTHTPNTASGEYNPYAESPGVVPTGGALASAATQGGMDALEELRLLKDQVRDVSRVCNAVATGDLTQKITVPVQGDLMVQLKKVINTMVDNLGHFATEVTRVSRDVGTEGACGGRVRAVREGSGHALSESVDGRRGTTTVFAFVATSFSMHPALALLYPLPFPSSRSLPHSPSSPSAPLPVPTPFTFPSFPGGGAAGCLRERGVRAFCGGWPRAPEPPAVRAVVRTCGGVFLCGRSDWVRVRSPPPPPPPLARV</sequence>
<accession>A0AAD6T8P4</accession>
<dbReference type="AlphaFoldDB" id="A0AAD6T8P4"/>
<dbReference type="CDD" id="cd06225">
    <property type="entry name" value="HAMP"/>
    <property type="match status" value="1"/>
</dbReference>
<keyword evidence="4" id="KW-1185">Reference proteome</keyword>
<protein>
    <recommendedName>
        <fullName evidence="2">HAMP domain-containing protein</fullName>
    </recommendedName>
</protein>
<reference evidence="3" key="1">
    <citation type="submission" date="2023-03" db="EMBL/GenBank/DDBJ databases">
        <title>Massive genome expansion in bonnet fungi (Mycena s.s.) driven by repeated elements and novel gene families across ecological guilds.</title>
        <authorList>
            <consortium name="Lawrence Berkeley National Laboratory"/>
            <person name="Harder C.B."/>
            <person name="Miyauchi S."/>
            <person name="Viragh M."/>
            <person name="Kuo A."/>
            <person name="Thoen E."/>
            <person name="Andreopoulos B."/>
            <person name="Lu D."/>
            <person name="Skrede I."/>
            <person name="Drula E."/>
            <person name="Henrissat B."/>
            <person name="Morin E."/>
            <person name="Kohler A."/>
            <person name="Barry K."/>
            <person name="LaButti K."/>
            <person name="Morin E."/>
            <person name="Salamov A."/>
            <person name="Lipzen A."/>
            <person name="Mereny Z."/>
            <person name="Hegedus B."/>
            <person name="Baldrian P."/>
            <person name="Stursova M."/>
            <person name="Weitz H."/>
            <person name="Taylor A."/>
            <person name="Grigoriev I.V."/>
            <person name="Nagy L.G."/>
            <person name="Martin F."/>
            <person name="Kauserud H."/>
        </authorList>
    </citation>
    <scope>NUCLEOTIDE SEQUENCE</scope>
    <source>
        <strain evidence="3">CBHHK200</strain>
    </source>
</reference>
<proteinExistence type="predicted"/>
<evidence type="ECO:0000313" key="4">
    <source>
        <dbReference type="Proteomes" id="UP001218188"/>
    </source>
</evidence>
<feature type="region of interest" description="Disordered" evidence="1">
    <location>
        <begin position="267"/>
        <end position="301"/>
    </location>
</feature>
<evidence type="ECO:0000259" key="2">
    <source>
        <dbReference type="PROSITE" id="PS50885"/>
    </source>
</evidence>
<dbReference type="InterPro" id="IPR003660">
    <property type="entry name" value="HAMP_dom"/>
</dbReference>
<dbReference type="GO" id="GO:0016020">
    <property type="term" value="C:membrane"/>
    <property type="evidence" value="ECO:0007669"/>
    <property type="project" value="InterPro"/>
</dbReference>
<gene>
    <name evidence="3" type="ORF">C8F04DRAFT_1253784</name>
</gene>
<evidence type="ECO:0000256" key="1">
    <source>
        <dbReference type="SAM" id="MobiDB-lite"/>
    </source>
</evidence>
<feature type="compositionally biased region" description="Polar residues" evidence="1">
    <location>
        <begin position="288"/>
        <end position="297"/>
    </location>
</feature>
<evidence type="ECO:0000313" key="3">
    <source>
        <dbReference type="EMBL" id="KAJ7040480.1"/>
    </source>
</evidence>